<dbReference type="RefSeq" id="WP_066236470.1">
    <property type="nucleotide sequence ID" value="NZ_LRFC01000001.1"/>
</dbReference>
<proteinExistence type="predicted"/>
<evidence type="ECO:0000313" key="2">
    <source>
        <dbReference type="EMBL" id="KZE69123.1"/>
    </source>
</evidence>
<accession>A0A165P667</accession>
<keyword evidence="1" id="KW-0472">Membrane</keyword>
<dbReference type="EMBL" id="LRFC01000001">
    <property type="protein sequence ID" value="KZE69123.1"/>
    <property type="molecule type" value="Genomic_DNA"/>
</dbReference>
<dbReference type="Gene3D" id="2.60.40.3830">
    <property type="match status" value="1"/>
</dbReference>
<protein>
    <submittedName>
        <fullName evidence="2">Uncharacterized protein</fullName>
    </submittedName>
</protein>
<keyword evidence="1" id="KW-1133">Transmembrane helix</keyword>
<sequence>MKRLTDERVMSELKNFKTYQMEDDKKRLIAGELAQLKQKKIPFHFLKFYKPVLSVFVLLIFLLSASFFVMNQTTEAPAGTNTRIQSGIEQFMNGDETFSIKESKDFSLKENENGSVLFKTDGKTVGGIEPLNEDEMVKSMNKQHIFTSEKLDSYNYQTTFTVDHQKTMEVTQILHYYFTSPNSQLNYHVYFHTPFFNEETADDLARSFKIYKDGKWIEGTEHWSLSTEFATPTFAVLLGEKDKLGISGPDFNAGKTDKYIWHFFGSSNEVETLSNGDFKVTATNKETGEKEKVLVQSAGTNQERLVWSYDMPKDSPLTGDAEVGSIHSVPSNLKFSKPGIWRLDAYFGTKRFGYVVVDVK</sequence>
<keyword evidence="1" id="KW-0812">Transmembrane</keyword>
<reference evidence="3" key="1">
    <citation type="submission" date="2016-01" db="EMBL/GenBank/DDBJ databases">
        <title>Draft genome of Chromobacterium sp. F49.</title>
        <authorList>
            <person name="Hong K.W."/>
        </authorList>
    </citation>
    <scope>NUCLEOTIDE SEQUENCE [LARGE SCALE GENOMIC DNA]</scope>
    <source>
        <strain evidence="3">P7IIIA</strain>
    </source>
</reference>
<evidence type="ECO:0000313" key="3">
    <source>
        <dbReference type="Proteomes" id="UP000076567"/>
    </source>
</evidence>
<dbReference type="OrthoDB" id="2846131at2"/>
<organism evidence="2 3">
    <name type="scientific">Fictibacillus phosphorivorans</name>
    <dbReference type="NCBI Taxonomy" id="1221500"/>
    <lineage>
        <taxon>Bacteria</taxon>
        <taxon>Bacillati</taxon>
        <taxon>Bacillota</taxon>
        <taxon>Bacilli</taxon>
        <taxon>Bacillales</taxon>
        <taxon>Fictibacillaceae</taxon>
        <taxon>Fictibacillus</taxon>
    </lineage>
</organism>
<dbReference type="Proteomes" id="UP000076567">
    <property type="component" value="Unassembled WGS sequence"/>
</dbReference>
<gene>
    <name evidence="2" type="ORF">AWM68_02325</name>
</gene>
<keyword evidence="3" id="KW-1185">Reference proteome</keyword>
<name>A0A165P667_9BACL</name>
<feature type="transmembrane region" description="Helical" evidence="1">
    <location>
        <begin position="48"/>
        <end position="70"/>
    </location>
</feature>
<dbReference type="AlphaFoldDB" id="A0A165P667"/>
<evidence type="ECO:0000256" key="1">
    <source>
        <dbReference type="SAM" id="Phobius"/>
    </source>
</evidence>
<comment type="caution">
    <text evidence="2">The sequence shown here is derived from an EMBL/GenBank/DDBJ whole genome shotgun (WGS) entry which is preliminary data.</text>
</comment>